<evidence type="ECO:0000313" key="2">
    <source>
        <dbReference type="Proteomes" id="UP001431783"/>
    </source>
</evidence>
<comment type="caution">
    <text evidence="1">The sequence shown here is derived from an EMBL/GenBank/DDBJ whole genome shotgun (WGS) entry which is preliminary data.</text>
</comment>
<dbReference type="EMBL" id="JARQZJ010000132">
    <property type="protein sequence ID" value="KAK9892087.1"/>
    <property type="molecule type" value="Genomic_DNA"/>
</dbReference>
<dbReference type="Proteomes" id="UP001431783">
    <property type="component" value="Unassembled WGS sequence"/>
</dbReference>
<dbReference type="AlphaFoldDB" id="A0AAW1VGA6"/>
<reference evidence="1 2" key="1">
    <citation type="submission" date="2023-03" db="EMBL/GenBank/DDBJ databases">
        <title>Genome insight into feeding habits of ladybird beetles.</title>
        <authorList>
            <person name="Li H.-S."/>
            <person name="Huang Y.-H."/>
            <person name="Pang H."/>
        </authorList>
    </citation>
    <scope>NUCLEOTIDE SEQUENCE [LARGE SCALE GENOMIC DNA]</scope>
    <source>
        <strain evidence="1">SYSU_2023b</strain>
        <tissue evidence="1">Whole body</tissue>
    </source>
</reference>
<gene>
    <name evidence="1" type="ORF">WA026_018288</name>
</gene>
<sequence length="140" mass="16141">MTIDELKSVFHVDHHDLVPEYELVRIDHPNKISSLKSKNITQNLIDVDEKIKSNDTNDIMKQLHLKAFGRPISLSLLPTSGLYKKGKLKIWTVEPNATAQHGVEYVELPERIWQRKKVTAFSKLTQDNAKSENVYSVLKY</sequence>
<protein>
    <submittedName>
        <fullName evidence="1">Uncharacterized protein</fullName>
    </submittedName>
</protein>
<organism evidence="1 2">
    <name type="scientific">Henosepilachna vigintioctopunctata</name>
    <dbReference type="NCBI Taxonomy" id="420089"/>
    <lineage>
        <taxon>Eukaryota</taxon>
        <taxon>Metazoa</taxon>
        <taxon>Ecdysozoa</taxon>
        <taxon>Arthropoda</taxon>
        <taxon>Hexapoda</taxon>
        <taxon>Insecta</taxon>
        <taxon>Pterygota</taxon>
        <taxon>Neoptera</taxon>
        <taxon>Endopterygota</taxon>
        <taxon>Coleoptera</taxon>
        <taxon>Polyphaga</taxon>
        <taxon>Cucujiformia</taxon>
        <taxon>Coccinelloidea</taxon>
        <taxon>Coccinellidae</taxon>
        <taxon>Epilachninae</taxon>
        <taxon>Epilachnini</taxon>
        <taxon>Henosepilachna</taxon>
    </lineage>
</organism>
<proteinExistence type="predicted"/>
<keyword evidence="2" id="KW-1185">Reference proteome</keyword>
<name>A0AAW1VGA6_9CUCU</name>
<accession>A0AAW1VGA6</accession>
<evidence type="ECO:0000313" key="1">
    <source>
        <dbReference type="EMBL" id="KAK9892087.1"/>
    </source>
</evidence>